<name>A0A858SQC4_9RHOB</name>
<proteinExistence type="predicted"/>
<keyword evidence="2" id="KW-1185">Reference proteome</keyword>
<accession>A0A858SQC4</accession>
<protein>
    <submittedName>
        <fullName evidence="1">Uncharacterized protein</fullName>
    </submittedName>
</protein>
<dbReference type="Proteomes" id="UP000503308">
    <property type="component" value="Chromosome"/>
</dbReference>
<dbReference type="AlphaFoldDB" id="A0A858SQC4"/>
<dbReference type="EMBL" id="CP048788">
    <property type="protein sequence ID" value="QJF51039.1"/>
    <property type="molecule type" value="Genomic_DNA"/>
</dbReference>
<evidence type="ECO:0000313" key="2">
    <source>
        <dbReference type="Proteomes" id="UP000503308"/>
    </source>
</evidence>
<reference evidence="1 2" key="1">
    <citation type="submission" date="2020-02" db="EMBL/GenBank/DDBJ databases">
        <title>Genome sequence of Roseobacter ponti.</title>
        <authorList>
            <person name="Hollensteiner J."/>
            <person name="Schneider D."/>
            <person name="Poehlein A."/>
            <person name="Daniel R."/>
        </authorList>
    </citation>
    <scope>NUCLEOTIDE SEQUENCE [LARGE SCALE GENOMIC DNA]</scope>
    <source>
        <strain evidence="1 2">DSM 106830</strain>
    </source>
</reference>
<organism evidence="1 2">
    <name type="scientific">Roseobacter ponti</name>
    <dbReference type="NCBI Taxonomy" id="1891787"/>
    <lineage>
        <taxon>Bacteria</taxon>
        <taxon>Pseudomonadati</taxon>
        <taxon>Pseudomonadota</taxon>
        <taxon>Alphaproteobacteria</taxon>
        <taxon>Rhodobacterales</taxon>
        <taxon>Roseobacteraceae</taxon>
        <taxon>Roseobacter</taxon>
    </lineage>
</organism>
<gene>
    <name evidence="1" type="ORF">G3256_07645</name>
</gene>
<sequence length="760" mass="83826">MSNLKIRLLPPVAIGRFGSSQKPVESFTLGDDPDDPLGYRKILPEPTFEVAADGSLSQSTPDTITFRDGDHIRPVAPFLEVFIHDGDTLRPLSTDDLPAGAEVSWSVEVANHKVFRRTNDPKDKVAFKGTCKGHDPLVLRGKAPNFTPDGFIDFGRVRYIRPTKDFPQIRARFTPGAGRIYGPVAEEGKDITDGDVVSADQRIYAKGNWVGFDADDDAFKELGYYNETLPPSLYAISSPAPSWLNNNIAVSRGYFDDSCDGFITVKITAADGSTLAASTARICAGPPDIAPDAIFLRTLTDDLEQVLEGPGLADDEAPEMTRARAIDIVRRAFETVRFMNLTVMNGNDFKGRSALTLDSMPQEESADTERALRPVMPPQTVDTLAISQLHAQVYAALKGGSEAWFANVIRRPDEVSDFTDHGRRKMPAMMCGADNGYLALTHRQIATIERAAALLGYSNAEPEPLPASDDKPLLQPKNRTAMISYKPQGNPISSTPSSSVANCCPGLEMDFRAVWRRLFTGVTLREYDNLVVTCDASLDFNLTGHRLMAVKLGKKYIQFTAPIVGPAPSDPKNMILQTTDMNPAGRAPLEWSNALAPVIAGYQGKTVRCIFTREPAKEYQVFTPGDRRNQIVMELEVRHFFDDGDQGDIGVDESVLISRALADAGELTQGLCSPWQNDYRECSCYYWASARPDFVNAEMGPDGLSSGDNWLQRRRTGDYVPDDYVDSRLIDYDDLFRRWEILLRFQISGCDAPGESQDGK</sequence>
<dbReference type="RefSeq" id="WP_169640255.1">
    <property type="nucleotide sequence ID" value="NZ_CP048788.1"/>
</dbReference>
<dbReference type="KEGG" id="rpon:G3256_07645"/>
<evidence type="ECO:0000313" key="1">
    <source>
        <dbReference type="EMBL" id="QJF51039.1"/>
    </source>
</evidence>